<dbReference type="Proteomes" id="UP000525389">
    <property type="component" value="Unassembled WGS sequence"/>
</dbReference>
<dbReference type="AlphaFoldDB" id="A0A7W8LP42"/>
<sequence length="162" mass="17082">MHKVLTPLALPLLLAGAALPGLAQAGAPAAQKNAAWNAQTLANAKYVILPARIEGNANLVSAEQRAGILGAMQRDSGGAIKRRYPGATILTDPQTPGAIRVTPILVAPGALLPWAKLTARLHFDLAGGQRVSVQDQFGLITLWQHQAEAANYLYNELAKKLP</sequence>
<protein>
    <submittedName>
        <fullName evidence="2">Uncharacterized protein</fullName>
    </submittedName>
</protein>
<evidence type="ECO:0000313" key="3">
    <source>
        <dbReference type="Proteomes" id="UP000525389"/>
    </source>
</evidence>
<keyword evidence="3" id="KW-1185">Reference proteome</keyword>
<accession>A0A7W8LP42</accession>
<gene>
    <name evidence="2" type="ORF">HNQ09_000567</name>
</gene>
<proteinExistence type="predicted"/>
<reference evidence="2 3" key="1">
    <citation type="submission" date="2020-08" db="EMBL/GenBank/DDBJ databases">
        <title>Genomic Encyclopedia of Type Strains, Phase IV (KMG-IV): sequencing the most valuable type-strain genomes for metagenomic binning, comparative biology and taxonomic classification.</title>
        <authorList>
            <person name="Goeker M."/>
        </authorList>
    </citation>
    <scope>NUCLEOTIDE SEQUENCE [LARGE SCALE GENOMIC DNA]</scope>
    <source>
        <strain evidence="2 3">DSM 101791</strain>
    </source>
</reference>
<evidence type="ECO:0000256" key="1">
    <source>
        <dbReference type="SAM" id="SignalP"/>
    </source>
</evidence>
<keyword evidence="1" id="KW-0732">Signal</keyword>
<dbReference type="EMBL" id="JACHFN010000001">
    <property type="protein sequence ID" value="MBB5233150.1"/>
    <property type="molecule type" value="Genomic_DNA"/>
</dbReference>
<evidence type="ECO:0000313" key="2">
    <source>
        <dbReference type="EMBL" id="MBB5233150.1"/>
    </source>
</evidence>
<dbReference type="RefSeq" id="WP_184025067.1">
    <property type="nucleotide sequence ID" value="NZ_JACHFN010000001.1"/>
</dbReference>
<feature type="signal peptide" evidence="1">
    <location>
        <begin position="1"/>
        <end position="25"/>
    </location>
</feature>
<feature type="chain" id="PRO_5031104892" evidence="1">
    <location>
        <begin position="26"/>
        <end position="162"/>
    </location>
</feature>
<comment type="caution">
    <text evidence="2">The sequence shown here is derived from an EMBL/GenBank/DDBJ whole genome shotgun (WGS) entry which is preliminary data.</text>
</comment>
<name>A0A7W8LP42_9DEIO</name>
<organism evidence="2 3">
    <name type="scientific">Deinococcus budaensis</name>
    <dbReference type="NCBI Taxonomy" id="1665626"/>
    <lineage>
        <taxon>Bacteria</taxon>
        <taxon>Thermotogati</taxon>
        <taxon>Deinococcota</taxon>
        <taxon>Deinococci</taxon>
        <taxon>Deinococcales</taxon>
        <taxon>Deinococcaceae</taxon>
        <taxon>Deinococcus</taxon>
    </lineage>
</organism>